<feature type="binding site" evidence="9">
    <location>
        <position position="224"/>
    </location>
    <ligand>
        <name>1-deoxy-D-xylulose 5-phosphate</name>
        <dbReference type="ChEBI" id="CHEBI:57792"/>
    </ligand>
</feature>
<reference evidence="14" key="1">
    <citation type="submission" date="2019-07" db="EMBL/GenBank/DDBJ databases">
        <title>Chitinimonas sp. nov., isolated from Ny-Alesund, arctica soil.</title>
        <authorList>
            <person name="Xu Q."/>
            <person name="Peng F."/>
        </authorList>
    </citation>
    <scope>NUCLEOTIDE SEQUENCE [LARGE SCALE GENOMIC DNA]</scope>
    <source>
        <strain evidence="14">R3-44</strain>
    </source>
</reference>
<dbReference type="InterPro" id="IPR013512">
    <property type="entry name" value="DXP_reductoisomerase_N"/>
</dbReference>
<dbReference type="GO" id="GO:0030604">
    <property type="term" value="F:1-deoxy-D-xylulose-5-phosphate reductoisomerase activity"/>
    <property type="evidence" value="ECO:0007669"/>
    <property type="project" value="UniProtKB-UniRule"/>
</dbReference>
<dbReference type="InterPro" id="IPR003821">
    <property type="entry name" value="DXP_reductoisomerase"/>
</dbReference>
<feature type="binding site" evidence="9">
    <location>
        <position position="154"/>
    </location>
    <ligand>
        <name>1-deoxy-D-xylulose 5-phosphate</name>
        <dbReference type="ChEBI" id="CHEBI:57792"/>
    </ligand>
</feature>
<evidence type="ECO:0000259" key="10">
    <source>
        <dbReference type="Pfam" id="PF02670"/>
    </source>
</evidence>
<feature type="binding site" evidence="9">
    <location>
        <position position="183"/>
    </location>
    <ligand>
        <name>1-deoxy-D-xylulose 5-phosphate</name>
        <dbReference type="ChEBI" id="CHEBI:57792"/>
    </ligand>
</feature>
<dbReference type="InterPro" id="IPR036291">
    <property type="entry name" value="NAD(P)-bd_dom_sf"/>
</dbReference>
<dbReference type="PANTHER" id="PTHR30525:SF0">
    <property type="entry name" value="1-DEOXY-D-XYLULOSE 5-PHOSPHATE REDUCTOISOMERASE, CHLOROPLASTIC"/>
    <property type="match status" value="1"/>
</dbReference>
<dbReference type="NCBIfam" id="NF009114">
    <property type="entry name" value="PRK12464.1"/>
    <property type="match status" value="1"/>
</dbReference>
<organism evidence="13 14">
    <name type="scientific">Chitinimonas arctica</name>
    <dbReference type="NCBI Taxonomy" id="2594795"/>
    <lineage>
        <taxon>Bacteria</taxon>
        <taxon>Pseudomonadati</taxon>
        <taxon>Pseudomonadota</taxon>
        <taxon>Betaproteobacteria</taxon>
        <taxon>Neisseriales</taxon>
        <taxon>Chitinibacteraceae</taxon>
        <taxon>Chitinimonas</taxon>
    </lineage>
</organism>
<comment type="function">
    <text evidence="9">Catalyzes the NADPH-dependent rearrangement and reduction of 1-deoxy-D-xylulose-5-phosphate (DXP) to 2-C-methyl-D-erythritol 4-phosphate (MEP).</text>
</comment>
<protein>
    <recommendedName>
        <fullName evidence="9">1-deoxy-D-xylulose 5-phosphate reductoisomerase</fullName>
        <shortName evidence="9">DXP reductoisomerase</shortName>
        <ecNumber evidence="9">1.1.1.267</ecNumber>
    </recommendedName>
    <alternativeName>
        <fullName evidence="9">1-deoxyxylulose-5-phosphate reductoisomerase</fullName>
    </alternativeName>
    <alternativeName>
        <fullName evidence="9">2-C-methyl-D-erythritol 4-phosphate synthase</fullName>
    </alternativeName>
</protein>
<gene>
    <name evidence="9" type="primary">dxr</name>
    <name evidence="13" type="ORF">FNU76_02065</name>
</gene>
<feature type="binding site" evidence="9">
    <location>
        <position position="128"/>
    </location>
    <ligand>
        <name>1-deoxy-D-xylulose 5-phosphate</name>
        <dbReference type="ChEBI" id="CHEBI:57792"/>
    </ligand>
</feature>
<dbReference type="NCBIfam" id="NF003938">
    <property type="entry name" value="PRK05447.1-1"/>
    <property type="match status" value="1"/>
</dbReference>
<dbReference type="FunFam" id="3.40.50.720:FF:000045">
    <property type="entry name" value="1-deoxy-D-xylulose 5-phosphate reductoisomerase"/>
    <property type="match status" value="1"/>
</dbReference>
<keyword evidence="14" id="KW-1185">Reference proteome</keyword>
<feature type="domain" description="1-deoxy-D-xylulose 5-phosphate reductoisomerase N-terminal" evidence="10">
    <location>
        <begin position="6"/>
        <end position="135"/>
    </location>
</feature>
<dbReference type="Pfam" id="PF08436">
    <property type="entry name" value="DXP_redisom_C"/>
    <property type="match status" value="1"/>
</dbReference>
<dbReference type="OrthoDB" id="9806546at2"/>
<evidence type="ECO:0000259" key="11">
    <source>
        <dbReference type="Pfam" id="PF08436"/>
    </source>
</evidence>
<dbReference type="GO" id="GO:0070402">
    <property type="term" value="F:NADPH binding"/>
    <property type="evidence" value="ECO:0007669"/>
    <property type="project" value="InterPro"/>
</dbReference>
<keyword evidence="4 9" id="KW-0521">NADP</keyword>
<name>A0A516SAQ2_9NEIS</name>
<accession>A0A516SAQ2</accession>
<comment type="similarity">
    <text evidence="2 9">Belongs to the DXR family.</text>
</comment>
<keyword evidence="3 9" id="KW-0479">Metal-binding</keyword>
<feature type="binding site" evidence="9">
    <location>
        <position position="153"/>
    </location>
    <ligand>
        <name>Mn(2+)</name>
        <dbReference type="ChEBI" id="CHEBI:29035"/>
    </ligand>
</feature>
<evidence type="ECO:0000313" key="13">
    <source>
        <dbReference type="EMBL" id="QDQ25232.1"/>
    </source>
</evidence>
<dbReference type="RefSeq" id="WP_143856157.1">
    <property type="nucleotide sequence ID" value="NZ_CP041730.1"/>
</dbReference>
<evidence type="ECO:0000256" key="4">
    <source>
        <dbReference type="ARBA" id="ARBA00022857"/>
    </source>
</evidence>
<feature type="domain" description="1-deoxy-D-xylulose 5-phosphate reductoisomerase C-terminal" evidence="11">
    <location>
        <begin position="149"/>
        <end position="236"/>
    </location>
</feature>
<keyword evidence="9" id="KW-0460">Magnesium</keyword>
<feature type="binding site" evidence="9">
    <location>
        <position position="219"/>
    </location>
    <ligand>
        <name>1-deoxy-D-xylulose 5-phosphate</name>
        <dbReference type="ChEBI" id="CHEBI:57792"/>
    </ligand>
</feature>
<dbReference type="EMBL" id="CP041730">
    <property type="protein sequence ID" value="QDQ25232.1"/>
    <property type="molecule type" value="Genomic_DNA"/>
</dbReference>
<dbReference type="SUPFAM" id="SSF51735">
    <property type="entry name" value="NAD(P)-binding Rossmann-fold domains"/>
    <property type="match status" value="1"/>
</dbReference>
<feature type="binding site" evidence="9">
    <location>
        <position position="14"/>
    </location>
    <ligand>
        <name>NADPH</name>
        <dbReference type="ChEBI" id="CHEBI:57783"/>
    </ligand>
</feature>
<dbReference type="NCBIfam" id="TIGR00243">
    <property type="entry name" value="Dxr"/>
    <property type="match status" value="1"/>
</dbReference>
<evidence type="ECO:0000256" key="7">
    <source>
        <dbReference type="ARBA" id="ARBA00023229"/>
    </source>
</evidence>
<feature type="binding site" evidence="9">
    <location>
        <position position="127"/>
    </location>
    <ligand>
        <name>NADPH</name>
        <dbReference type="ChEBI" id="CHEBI:57783"/>
    </ligand>
</feature>
<dbReference type="GO" id="GO:0051484">
    <property type="term" value="P:isopentenyl diphosphate biosynthetic process, methylerythritol 4-phosphate pathway involved in terpenoid biosynthetic process"/>
    <property type="evidence" value="ECO:0007669"/>
    <property type="project" value="UniProtKB-ARBA"/>
</dbReference>
<dbReference type="Pfam" id="PF02670">
    <property type="entry name" value="DXP_reductoisom"/>
    <property type="match status" value="1"/>
</dbReference>
<feature type="binding site" evidence="9">
    <location>
        <position position="155"/>
    </location>
    <ligand>
        <name>1-deoxy-D-xylulose 5-phosphate</name>
        <dbReference type="ChEBI" id="CHEBI:57792"/>
    </ligand>
</feature>
<evidence type="ECO:0000313" key="14">
    <source>
        <dbReference type="Proteomes" id="UP000317550"/>
    </source>
</evidence>
<dbReference type="Gene3D" id="3.40.50.720">
    <property type="entry name" value="NAD(P)-binding Rossmann-like Domain"/>
    <property type="match status" value="1"/>
</dbReference>
<dbReference type="Gene3D" id="1.10.1740.10">
    <property type="match status" value="1"/>
</dbReference>
<dbReference type="SUPFAM" id="SSF69055">
    <property type="entry name" value="1-deoxy-D-xylulose-5-phosphate reductoisomerase, C-terminal domain"/>
    <property type="match status" value="1"/>
</dbReference>
<evidence type="ECO:0000256" key="1">
    <source>
        <dbReference type="ARBA" id="ARBA00005094"/>
    </source>
</evidence>
<feature type="binding site" evidence="9">
    <location>
        <position position="15"/>
    </location>
    <ligand>
        <name>NADPH</name>
        <dbReference type="ChEBI" id="CHEBI:57783"/>
    </ligand>
</feature>
<dbReference type="HAMAP" id="MF_00183">
    <property type="entry name" value="DXP_reductoisom"/>
    <property type="match status" value="1"/>
</dbReference>
<evidence type="ECO:0000256" key="9">
    <source>
        <dbReference type="HAMAP-Rule" id="MF_00183"/>
    </source>
</evidence>
<dbReference type="PANTHER" id="PTHR30525">
    <property type="entry name" value="1-DEOXY-D-XYLULOSE 5-PHOSPHATE REDUCTOISOMERASE"/>
    <property type="match status" value="1"/>
</dbReference>
<dbReference type="InterPro" id="IPR026877">
    <property type="entry name" value="DXPR_C"/>
</dbReference>
<comment type="catalytic activity">
    <reaction evidence="8">
        <text>2-C-methyl-D-erythritol 4-phosphate + NADP(+) = 1-deoxy-D-xylulose 5-phosphate + NADPH + H(+)</text>
        <dbReference type="Rhea" id="RHEA:13717"/>
        <dbReference type="ChEBI" id="CHEBI:15378"/>
        <dbReference type="ChEBI" id="CHEBI:57783"/>
        <dbReference type="ChEBI" id="CHEBI:57792"/>
        <dbReference type="ChEBI" id="CHEBI:58262"/>
        <dbReference type="ChEBI" id="CHEBI:58349"/>
        <dbReference type="EC" id="1.1.1.267"/>
    </reaction>
    <physiologicalReaction direction="right-to-left" evidence="8">
        <dbReference type="Rhea" id="RHEA:13719"/>
    </physiologicalReaction>
</comment>
<feature type="binding site" evidence="9">
    <location>
        <position position="206"/>
    </location>
    <ligand>
        <name>1-deoxy-D-xylulose 5-phosphate</name>
        <dbReference type="ChEBI" id="CHEBI:57792"/>
    </ligand>
</feature>
<dbReference type="KEGG" id="cari:FNU76_02065"/>
<evidence type="ECO:0000259" key="12">
    <source>
        <dbReference type="Pfam" id="PF13288"/>
    </source>
</evidence>
<evidence type="ECO:0000256" key="5">
    <source>
        <dbReference type="ARBA" id="ARBA00023002"/>
    </source>
</evidence>
<dbReference type="Proteomes" id="UP000317550">
    <property type="component" value="Chromosome"/>
</dbReference>
<proteinExistence type="inferred from homology"/>
<comment type="caution">
    <text evidence="9">Lacks conserved residue(s) required for the propagation of feature annotation.</text>
</comment>
<dbReference type="InterPro" id="IPR013644">
    <property type="entry name" value="DXP_reductoisomerase_C"/>
</dbReference>
<dbReference type="EC" id="1.1.1.267" evidence="9"/>
<dbReference type="PIRSF" id="PIRSF006205">
    <property type="entry name" value="Dxp_reductismrs"/>
    <property type="match status" value="1"/>
</dbReference>
<feature type="binding site" evidence="9">
    <location>
        <position position="12"/>
    </location>
    <ligand>
        <name>NADPH</name>
        <dbReference type="ChEBI" id="CHEBI:57783"/>
    </ligand>
</feature>
<comment type="pathway">
    <text evidence="1 9">Isoprenoid biosynthesis; isopentenyl diphosphate biosynthesis via DXP pathway; isopentenyl diphosphate from 1-deoxy-D-xylulose 5-phosphate: step 1/6.</text>
</comment>
<feature type="binding site" evidence="9">
    <location>
        <position position="129"/>
    </location>
    <ligand>
        <name>NADPH</name>
        <dbReference type="ChEBI" id="CHEBI:57783"/>
    </ligand>
</feature>
<keyword evidence="5 9" id="KW-0560">Oxidoreductase</keyword>
<feature type="domain" description="DXP reductoisomerase C-terminal" evidence="12">
    <location>
        <begin position="268"/>
        <end position="386"/>
    </location>
</feature>
<feature type="binding site" evidence="9">
    <location>
        <position position="228"/>
    </location>
    <ligand>
        <name>Mn(2+)</name>
        <dbReference type="ChEBI" id="CHEBI:29035"/>
    </ligand>
</feature>
<dbReference type="GO" id="GO:0030145">
    <property type="term" value="F:manganese ion binding"/>
    <property type="evidence" value="ECO:0007669"/>
    <property type="project" value="TreeGrafter"/>
</dbReference>
<sequence>MSTQAITVLGSTGSIGVSTLDVVARHPDKYRIVALSAHSQLDKLVEQCRVHLPRYAVLAEPAGVAELRDRLRLAGLAQIEVLAGMEALEHIASMPEVDAVMAAIVGAAGMRPTLAAARAGKRVLLANKETLVMAGRLFMDAAREGGATLLPIDSEHNAIYQCLPQPFDDGAGQGVRRILLTASGGPFRQFSGEQLAAVTPEQAVKHPNWSMGRKISVDSASLMNKGLEVIEARWLFDLAPERIEVVVHPQSVIHSMVEYVDGSVLAQLGNPDMRTPIAYGLAWPARIDAGVTPLDLFKIARLDFEAPDPQRFPCLGLAFEALRLAGAAPAVLNAANEVAVAAFLDRRLAFDAIPLLNAATMQAVAASFDAGSLASLTAADQAARQYADGWLSRHA</sequence>
<evidence type="ECO:0000256" key="6">
    <source>
        <dbReference type="ARBA" id="ARBA00023211"/>
    </source>
</evidence>
<feature type="binding site" evidence="9">
    <location>
        <position position="13"/>
    </location>
    <ligand>
        <name>NADPH</name>
        <dbReference type="ChEBI" id="CHEBI:57783"/>
    </ligand>
</feature>
<feature type="binding site" evidence="9">
    <location>
        <position position="155"/>
    </location>
    <ligand>
        <name>Mn(2+)</name>
        <dbReference type="ChEBI" id="CHEBI:29035"/>
    </ligand>
</feature>
<dbReference type="Pfam" id="PF13288">
    <property type="entry name" value="DXPR_C"/>
    <property type="match status" value="1"/>
</dbReference>
<dbReference type="UniPathway" id="UPA00056">
    <property type="reaction ID" value="UER00092"/>
</dbReference>
<keyword evidence="13" id="KW-0413">Isomerase</keyword>
<evidence type="ECO:0000256" key="2">
    <source>
        <dbReference type="ARBA" id="ARBA00006825"/>
    </source>
</evidence>
<evidence type="ECO:0000256" key="3">
    <source>
        <dbReference type="ARBA" id="ARBA00022723"/>
    </source>
</evidence>
<feature type="binding site" evidence="9">
    <location>
        <position position="225"/>
    </location>
    <ligand>
        <name>1-deoxy-D-xylulose 5-phosphate</name>
        <dbReference type="ChEBI" id="CHEBI:57792"/>
    </ligand>
</feature>
<dbReference type="InterPro" id="IPR036169">
    <property type="entry name" value="DXPR_C_sf"/>
</dbReference>
<dbReference type="GO" id="GO:0016853">
    <property type="term" value="F:isomerase activity"/>
    <property type="evidence" value="ECO:0007669"/>
    <property type="project" value="UniProtKB-KW"/>
</dbReference>
<evidence type="ECO:0000256" key="8">
    <source>
        <dbReference type="ARBA" id="ARBA00048543"/>
    </source>
</evidence>
<dbReference type="SUPFAM" id="SSF55347">
    <property type="entry name" value="Glyceraldehyde-3-phosphate dehydrogenase-like, C-terminal domain"/>
    <property type="match status" value="1"/>
</dbReference>
<feature type="binding site" evidence="9">
    <location>
        <position position="228"/>
    </location>
    <ligand>
        <name>1-deoxy-D-xylulose 5-phosphate</name>
        <dbReference type="ChEBI" id="CHEBI:57792"/>
    </ligand>
</feature>
<feature type="binding site" evidence="9">
    <location>
        <position position="212"/>
    </location>
    <ligand>
        <name>NADPH</name>
        <dbReference type="ChEBI" id="CHEBI:57783"/>
    </ligand>
</feature>
<keyword evidence="6 9" id="KW-0464">Manganese</keyword>
<dbReference type="AlphaFoldDB" id="A0A516SAQ2"/>
<keyword evidence="7 9" id="KW-0414">Isoprene biosynthesis</keyword>
<comment type="cofactor">
    <cofactor evidence="9">
        <name>Mg(2+)</name>
        <dbReference type="ChEBI" id="CHEBI:18420"/>
    </cofactor>
    <cofactor evidence="9">
        <name>Mn(2+)</name>
        <dbReference type="ChEBI" id="CHEBI:29035"/>
    </cofactor>
</comment>